<keyword evidence="2" id="KW-1185">Reference proteome</keyword>
<dbReference type="Proteomes" id="UP001565368">
    <property type="component" value="Unassembled WGS sequence"/>
</dbReference>
<dbReference type="EMBL" id="JBBXJM010000002">
    <property type="protein sequence ID" value="KAL1411650.1"/>
    <property type="molecule type" value="Genomic_DNA"/>
</dbReference>
<evidence type="ECO:0000313" key="2">
    <source>
        <dbReference type="Proteomes" id="UP001565368"/>
    </source>
</evidence>
<evidence type="ECO:0000313" key="1">
    <source>
        <dbReference type="EMBL" id="KAL1411650.1"/>
    </source>
</evidence>
<dbReference type="RefSeq" id="XP_069211594.1">
    <property type="nucleotide sequence ID" value="XM_069351208.1"/>
</dbReference>
<accession>A0ABR3QAH9</accession>
<name>A0ABR3QAH9_9TREE</name>
<dbReference type="GeneID" id="95983658"/>
<proteinExistence type="predicted"/>
<reference evidence="1 2" key="1">
    <citation type="submission" date="2023-08" db="EMBL/GenBank/DDBJ databases">
        <title>Annotated Genome Sequence of Vanrija albida AlHP1.</title>
        <authorList>
            <person name="Herzog R."/>
        </authorList>
    </citation>
    <scope>NUCLEOTIDE SEQUENCE [LARGE SCALE GENOMIC DNA]</scope>
    <source>
        <strain evidence="1 2">AlHP1</strain>
    </source>
</reference>
<organism evidence="1 2">
    <name type="scientific">Vanrija albida</name>
    <dbReference type="NCBI Taxonomy" id="181172"/>
    <lineage>
        <taxon>Eukaryota</taxon>
        <taxon>Fungi</taxon>
        <taxon>Dikarya</taxon>
        <taxon>Basidiomycota</taxon>
        <taxon>Agaricomycotina</taxon>
        <taxon>Tremellomycetes</taxon>
        <taxon>Trichosporonales</taxon>
        <taxon>Trichosporonaceae</taxon>
        <taxon>Vanrija</taxon>
    </lineage>
</organism>
<sequence>MPKPTFASLAPSPTNPTFLRVHSRASASPLLWTGDAATSGFSARNGNLAALTPSSYAASLAARDPPTPWAGWKDNTYTATSALDHLVRRSPPFLPDTHAADDGSPWISTTRSLTWAVWEVARRLSPPPAPVHAFVVAQPAAEARVELAVISPGEEACLDPLPLVRGLWRARGDGEGGKLTGNQRDALQAAEFAARACDETLFYGRIFASSVLANYEFTRGDIPIALPAYFFRHELRPAEDWVDALVWRPDVHSFPQALDLLQASRRVHNDQ</sequence>
<gene>
    <name evidence="1" type="ORF">Q8F55_002615</name>
</gene>
<protein>
    <submittedName>
        <fullName evidence="1">Uncharacterized protein</fullName>
    </submittedName>
</protein>
<comment type="caution">
    <text evidence="1">The sequence shown here is derived from an EMBL/GenBank/DDBJ whole genome shotgun (WGS) entry which is preliminary data.</text>
</comment>